<accession>A0A1G9WVZ6</accession>
<keyword evidence="1" id="KW-0663">Pyridoxal phosphate</keyword>
<dbReference type="InterPro" id="IPR015421">
    <property type="entry name" value="PyrdxlP-dep_Trfase_major"/>
</dbReference>
<sequence>MIGCDATLNTPFGERLMVYADYTASGRALRQVEAQIERLSGLYANPHTVDSATGRASSAWMHQAESLIRQAVNAGPEDCLLTCGSGATGTIHKLQEILGLAIAPASRDRILKAATGGLGTDGRRKLEESLAADCPVIFVGPYEHHSNELSWRESLGEVVPVQLATDGGIDLADLATKLRDPRWIGRRRIGAFSAASNVTGIKSDVIGLASLLHAHDAILCLDCAASAPYLPIDMHPAEHPDAWIDAVYFSPHKFLGGPGACGVLLFNQALYRRDLPPTQSAGGTVRYVTKTGHDFIEEIEPRERAGTPGVPQIVRAALALQAQAEIGYEQIARLEHVALERAMSRWGQNPRIDILGEADPDRRIGIVSFNILDPEGEILHPRLVTTLLNDLFGIQSRAGCSCAGPYGHDLLGIDAAQSESIRAAVLDGEAGLRPGWCRVSLHWVMEPEEVANLIDAVEFLAIQGWRFAELYAFDKTRGAWKWRGAASSEPVCFPDVLLADAPAAPRGEQCDRTACFAAALEAARSLAQGLVNAGSSEALQPA</sequence>
<dbReference type="InterPro" id="IPR015422">
    <property type="entry name" value="PyrdxlP-dep_Trfase_small"/>
</dbReference>
<dbReference type="Pfam" id="PF00266">
    <property type="entry name" value="Aminotran_5"/>
    <property type="match status" value="1"/>
</dbReference>
<evidence type="ECO:0000256" key="1">
    <source>
        <dbReference type="ARBA" id="ARBA00022898"/>
    </source>
</evidence>
<keyword evidence="3" id="KW-0456">Lyase</keyword>
<dbReference type="InterPro" id="IPR015424">
    <property type="entry name" value="PyrdxlP-dep_Trfase"/>
</dbReference>
<gene>
    <name evidence="3" type="ORF">SAMN04488568_1299</name>
</gene>
<dbReference type="AlphaFoldDB" id="A0A1G9WVZ6"/>
<evidence type="ECO:0000259" key="2">
    <source>
        <dbReference type="Pfam" id="PF00266"/>
    </source>
</evidence>
<dbReference type="Gene3D" id="3.90.1150.10">
    <property type="entry name" value="Aspartate Aminotransferase, domain 1"/>
    <property type="match status" value="1"/>
</dbReference>
<dbReference type="Proteomes" id="UP000199759">
    <property type="component" value="Unassembled WGS sequence"/>
</dbReference>
<dbReference type="PANTHER" id="PTHR43586">
    <property type="entry name" value="CYSTEINE DESULFURASE"/>
    <property type="match status" value="1"/>
</dbReference>
<protein>
    <submittedName>
        <fullName evidence="3">Selenocysteine lyase/Cysteine desulfurase</fullName>
    </submittedName>
</protein>
<evidence type="ECO:0000313" key="3">
    <source>
        <dbReference type="EMBL" id="SDM88692.1"/>
    </source>
</evidence>
<evidence type="ECO:0000313" key="4">
    <source>
        <dbReference type="Proteomes" id="UP000199759"/>
    </source>
</evidence>
<dbReference type="GO" id="GO:0016829">
    <property type="term" value="F:lyase activity"/>
    <property type="evidence" value="ECO:0007669"/>
    <property type="project" value="UniProtKB-KW"/>
</dbReference>
<dbReference type="SUPFAM" id="SSF53383">
    <property type="entry name" value="PLP-dependent transferases"/>
    <property type="match status" value="1"/>
</dbReference>
<reference evidence="3 4" key="1">
    <citation type="submission" date="2016-10" db="EMBL/GenBank/DDBJ databases">
        <authorList>
            <person name="de Groot N.N."/>
        </authorList>
    </citation>
    <scope>NUCLEOTIDE SEQUENCE [LARGE SCALE GENOMIC DNA]</scope>
    <source>
        <strain evidence="3 4">DSM 16077</strain>
    </source>
</reference>
<organism evidence="3 4">
    <name type="scientific">Maricaulis salignorans</name>
    <dbReference type="NCBI Taxonomy" id="144026"/>
    <lineage>
        <taxon>Bacteria</taxon>
        <taxon>Pseudomonadati</taxon>
        <taxon>Pseudomonadota</taxon>
        <taxon>Alphaproteobacteria</taxon>
        <taxon>Maricaulales</taxon>
        <taxon>Maricaulaceae</taxon>
        <taxon>Maricaulis</taxon>
    </lineage>
</organism>
<dbReference type="EMBL" id="FNHG01000029">
    <property type="protein sequence ID" value="SDM88692.1"/>
    <property type="molecule type" value="Genomic_DNA"/>
</dbReference>
<name>A0A1G9WVZ6_9PROT</name>
<dbReference type="Gene3D" id="3.40.640.10">
    <property type="entry name" value="Type I PLP-dependent aspartate aminotransferase-like (Major domain)"/>
    <property type="match status" value="1"/>
</dbReference>
<feature type="domain" description="Aminotransferase class V" evidence="2">
    <location>
        <begin position="137"/>
        <end position="453"/>
    </location>
</feature>
<dbReference type="RefSeq" id="WP_233342534.1">
    <property type="nucleotide sequence ID" value="NZ_FNHG01000029.1"/>
</dbReference>
<dbReference type="PANTHER" id="PTHR43586:SF8">
    <property type="entry name" value="CYSTEINE DESULFURASE 1, CHLOROPLASTIC"/>
    <property type="match status" value="1"/>
</dbReference>
<proteinExistence type="predicted"/>
<keyword evidence="4" id="KW-1185">Reference proteome</keyword>
<dbReference type="STRING" id="144026.SAMN04488568_1299"/>
<dbReference type="InterPro" id="IPR000192">
    <property type="entry name" value="Aminotrans_V_dom"/>
</dbReference>